<gene>
    <name evidence="2" type="ORF">A2Y64_02840</name>
</gene>
<accession>A0A1F5FG99</accession>
<evidence type="ECO:0000313" key="2">
    <source>
        <dbReference type="EMBL" id="OGD78572.1"/>
    </source>
</evidence>
<keyword evidence="1" id="KW-0472">Membrane</keyword>
<dbReference type="AlphaFoldDB" id="A0A1F5FG99"/>
<comment type="caution">
    <text evidence="2">The sequence shown here is derived from an EMBL/GenBank/DDBJ whole genome shotgun (WGS) entry which is preliminary data.</text>
</comment>
<proteinExistence type="predicted"/>
<feature type="transmembrane region" description="Helical" evidence="1">
    <location>
        <begin position="72"/>
        <end position="90"/>
    </location>
</feature>
<keyword evidence="1" id="KW-0812">Transmembrane</keyword>
<keyword evidence="1" id="KW-1133">Transmembrane helix</keyword>
<sequence length="169" mass="18892">MEPPRFPDNFPAEAVSLRCDYGPDVRLAPDEPDAVLAGNELHLFGLPDGWRRLTLDEVHAVRSRSRVVFGPWRLVAAMLVLLALTAVLWLVPLENLWRMILGVGLVLVSLAVLYLRRDADRVRHRLVVLPALGEKLVLELPESVPGRAVDLFADLVKRRLAERLAEAQG</sequence>
<name>A0A1F5FG99_9BACT</name>
<evidence type="ECO:0000313" key="3">
    <source>
        <dbReference type="Proteomes" id="UP000177187"/>
    </source>
</evidence>
<dbReference type="Proteomes" id="UP000177187">
    <property type="component" value="Unassembled WGS sequence"/>
</dbReference>
<evidence type="ECO:0000256" key="1">
    <source>
        <dbReference type="SAM" id="Phobius"/>
    </source>
</evidence>
<dbReference type="EMBL" id="MFAF01000031">
    <property type="protein sequence ID" value="OGD78572.1"/>
    <property type="molecule type" value="Genomic_DNA"/>
</dbReference>
<organism evidence="2 3">
    <name type="scientific">Candidatus Coatesbacteria bacterium RBG_13_66_14</name>
    <dbReference type="NCBI Taxonomy" id="1817816"/>
    <lineage>
        <taxon>Bacteria</taxon>
        <taxon>Candidatus Coatesiibacteriota</taxon>
    </lineage>
</organism>
<protein>
    <submittedName>
        <fullName evidence="2">Uncharacterized protein</fullName>
    </submittedName>
</protein>
<reference evidence="2 3" key="1">
    <citation type="journal article" date="2016" name="Nat. Commun.">
        <title>Thousands of microbial genomes shed light on interconnected biogeochemical processes in an aquifer system.</title>
        <authorList>
            <person name="Anantharaman K."/>
            <person name="Brown C.T."/>
            <person name="Hug L.A."/>
            <person name="Sharon I."/>
            <person name="Castelle C.J."/>
            <person name="Probst A.J."/>
            <person name="Thomas B.C."/>
            <person name="Singh A."/>
            <person name="Wilkins M.J."/>
            <person name="Karaoz U."/>
            <person name="Brodie E.L."/>
            <person name="Williams K.H."/>
            <person name="Hubbard S.S."/>
            <person name="Banfield J.F."/>
        </authorList>
    </citation>
    <scope>NUCLEOTIDE SEQUENCE [LARGE SCALE GENOMIC DNA]</scope>
</reference>
<feature type="transmembrane region" description="Helical" evidence="1">
    <location>
        <begin position="96"/>
        <end position="115"/>
    </location>
</feature>